<dbReference type="SUPFAM" id="SSF52058">
    <property type="entry name" value="L domain-like"/>
    <property type="match status" value="2"/>
</dbReference>
<evidence type="ECO:0000256" key="3">
    <source>
        <dbReference type="ARBA" id="ARBA00022741"/>
    </source>
</evidence>
<dbReference type="Pfam" id="PF23559">
    <property type="entry name" value="WHD_DRP"/>
    <property type="match status" value="1"/>
</dbReference>
<dbReference type="Pfam" id="PF18052">
    <property type="entry name" value="Rx_N"/>
    <property type="match status" value="1"/>
</dbReference>
<dbReference type="InterPro" id="IPR058922">
    <property type="entry name" value="WHD_DRP"/>
</dbReference>
<dbReference type="Gene3D" id="3.40.50.300">
    <property type="entry name" value="P-loop containing nucleotide triphosphate hydrolases"/>
    <property type="match status" value="1"/>
</dbReference>
<dbReference type="PRINTS" id="PR00364">
    <property type="entry name" value="DISEASERSIST"/>
</dbReference>
<dbReference type="InterPro" id="IPR002182">
    <property type="entry name" value="NB-ARC"/>
</dbReference>
<proteinExistence type="predicted"/>
<dbReference type="Gene3D" id="3.80.10.10">
    <property type="entry name" value="Ribonuclease Inhibitor"/>
    <property type="match status" value="4"/>
</dbReference>
<dbReference type="InterPro" id="IPR056789">
    <property type="entry name" value="LRR_R13L1-DRL21"/>
</dbReference>
<dbReference type="InterPro" id="IPR041118">
    <property type="entry name" value="Rx_N"/>
</dbReference>
<dbReference type="InterPro" id="IPR036388">
    <property type="entry name" value="WH-like_DNA-bd_sf"/>
</dbReference>
<feature type="domain" description="Disease resistance N-terminal" evidence="7">
    <location>
        <begin position="255"/>
        <end position="318"/>
    </location>
</feature>
<keyword evidence="3" id="KW-0547">Nucleotide-binding</keyword>
<dbReference type="Pfam" id="PF00931">
    <property type="entry name" value="NB-ARC"/>
    <property type="match status" value="1"/>
</dbReference>
<evidence type="ECO:0000259" key="7">
    <source>
        <dbReference type="Pfam" id="PF18052"/>
    </source>
</evidence>
<keyword evidence="4" id="KW-0611">Plant defense</keyword>
<keyword evidence="2" id="KW-0677">Repeat</keyword>
<protein>
    <submittedName>
        <fullName evidence="10">Uncharacterized protein</fullName>
    </submittedName>
</protein>
<evidence type="ECO:0000256" key="4">
    <source>
        <dbReference type="ARBA" id="ARBA00022821"/>
    </source>
</evidence>
<accession>A0ABU6VCY4</accession>
<evidence type="ECO:0000259" key="6">
    <source>
        <dbReference type="Pfam" id="PF00931"/>
    </source>
</evidence>
<dbReference type="Proteomes" id="UP001341840">
    <property type="component" value="Unassembled WGS sequence"/>
</dbReference>
<evidence type="ECO:0000259" key="9">
    <source>
        <dbReference type="Pfam" id="PF25019"/>
    </source>
</evidence>
<evidence type="ECO:0000256" key="5">
    <source>
        <dbReference type="ARBA" id="ARBA00022840"/>
    </source>
</evidence>
<reference evidence="10 11" key="1">
    <citation type="journal article" date="2023" name="Plants (Basel)">
        <title>Bridging the Gap: Combining Genomics and Transcriptomics Approaches to Understand Stylosanthes scabra, an Orphan Legume from the Brazilian Caatinga.</title>
        <authorList>
            <person name="Ferreira-Neto J.R.C."/>
            <person name="da Silva M.D."/>
            <person name="Binneck E."/>
            <person name="de Melo N.F."/>
            <person name="da Silva R.H."/>
            <person name="de Melo A.L.T.M."/>
            <person name="Pandolfi V."/>
            <person name="Bustamante F.O."/>
            <person name="Brasileiro-Vidal A.C."/>
            <person name="Benko-Iseppon A.M."/>
        </authorList>
    </citation>
    <scope>NUCLEOTIDE SEQUENCE [LARGE SCALE GENOMIC DNA]</scope>
    <source>
        <tissue evidence="10">Leaves</tissue>
    </source>
</reference>
<dbReference type="Pfam" id="PF25019">
    <property type="entry name" value="LRR_R13L1-DRL21"/>
    <property type="match status" value="2"/>
</dbReference>
<evidence type="ECO:0000256" key="1">
    <source>
        <dbReference type="ARBA" id="ARBA00022614"/>
    </source>
</evidence>
<name>A0ABU6VCY4_9FABA</name>
<dbReference type="InterPro" id="IPR042197">
    <property type="entry name" value="Apaf_helical"/>
</dbReference>
<keyword evidence="5" id="KW-0067">ATP-binding</keyword>
<gene>
    <name evidence="10" type="ORF">PIB30_029697</name>
</gene>
<dbReference type="Gene3D" id="1.20.5.4130">
    <property type="match status" value="1"/>
</dbReference>
<dbReference type="InterPro" id="IPR032675">
    <property type="entry name" value="LRR_dom_sf"/>
</dbReference>
<sequence length="1214" mass="138438">MQKLRHLIIHGCDYLSDTFPDAHKLCHLRTLSVYIVQSKKGHSLAELRNLNLGGQLRISGLQNVGSMSEAQNANLKDKEDLRELSFSWDSSGRTNKSVAEQVLEALEPHSKLKLLKISYYEGLHWPIQLIQCRNCRHLPPISKLPFLKKLVIWCMDDVRYIDEDESYEGVEAIPFPSLQELEVKNLPNIERLLKRETADMFPSLSTLIIEGCPKLQLPCLPGVRRLFVPLDVYQLKAAQHSERGAMKEQRRTGTTFSGFKEKAEDLSHTLQMIKAVLDDAEEKQWSNGPLKVWLQQLKDAMYVLDDIFDKLPTESPQLGCLSSFKPNNIRLRCKVGRKLNEIKRRLDRIAEDKNKFLLREGARERGRPTEVADWRQTSPTITSGLGKTTLAQFVYNDELVSSHFNLKIWLCISENFDVTRILCSIVQSVTKDKCERLELPVVEEKVKGLLLGKKFLLVLDDVWRQNQQMEFGLNQDKWDHLKSVLSCGSKGSCILVSTRDKQVATIMGAYHAHGLSGISDEDCWSLFKHYAFSPDEENDEELVQIGKEIVSKCGGSPLAAKALGGLVRSKPKEEWLMVKESSLWNLPDEDRILPALKLSYFHLTPTLKQCFAFCAIFPKDERINKQELIYLWMANGFILSQGKLNAEEVGNRHWNELCQKLFFQDVEIDDDSGDVSFKMHDLVHDLAQSITEKECMCLEEEANLTDLPRNTHHIGFNSDALEKGACEKVESLRTLYHLGWWDWLSSDHFYPSNSSLRVLCINSSKFPSLENFRQLRYLGLYGLGIITIPDSIYSLHKLEILKLRTCAKLCSLPKHLTRLHNLRHLVLENCDVLSEMCPDIRKLSQLRTLSIYIVNSKKGHSLAELRDLNLGGELSIKGLENVGSICEAEDANLKGKQDLQVLSLYWEYSLETGSVAVEEVLEMLQPHSNLKQLKIIGYKGLCFPTWMGNNSTLKNLTRLVLFSCVNCGHLPSLRRLPSLRELVIFSMHDVRYIDEDESYEGVEANPFPSLEQLKLFELPNLERLLKRETADMFPSLSTLEIRECPKLQLPCLPRIKDLTVSRCSSKLLQSISNLNGLNKLRLYGSDEVWCFPEGMMSNMTSLATLYISHFRELKELPSDITKLTALSDLEISSCDKLECLPEAGLEDLCSLRRLSIERCESLRCLPEGVRHLTSLESLNIKGCPALIDRCKEGTEQDWHKIAHIPQVILEASPY</sequence>
<feature type="domain" description="NB-ARC" evidence="6">
    <location>
        <begin position="383"/>
        <end position="533"/>
    </location>
</feature>
<dbReference type="Gene3D" id="1.10.10.10">
    <property type="entry name" value="Winged helix-like DNA-binding domain superfamily/Winged helix DNA-binding domain"/>
    <property type="match status" value="1"/>
</dbReference>
<dbReference type="SUPFAM" id="SSF52540">
    <property type="entry name" value="P-loop containing nucleoside triphosphate hydrolases"/>
    <property type="match status" value="1"/>
</dbReference>
<organism evidence="10 11">
    <name type="scientific">Stylosanthes scabra</name>
    <dbReference type="NCBI Taxonomy" id="79078"/>
    <lineage>
        <taxon>Eukaryota</taxon>
        <taxon>Viridiplantae</taxon>
        <taxon>Streptophyta</taxon>
        <taxon>Embryophyta</taxon>
        <taxon>Tracheophyta</taxon>
        <taxon>Spermatophyta</taxon>
        <taxon>Magnoliopsida</taxon>
        <taxon>eudicotyledons</taxon>
        <taxon>Gunneridae</taxon>
        <taxon>Pentapetalae</taxon>
        <taxon>rosids</taxon>
        <taxon>fabids</taxon>
        <taxon>Fabales</taxon>
        <taxon>Fabaceae</taxon>
        <taxon>Papilionoideae</taxon>
        <taxon>50 kb inversion clade</taxon>
        <taxon>dalbergioids sensu lato</taxon>
        <taxon>Dalbergieae</taxon>
        <taxon>Pterocarpus clade</taxon>
        <taxon>Stylosanthes</taxon>
    </lineage>
</organism>
<evidence type="ECO:0000313" key="11">
    <source>
        <dbReference type="Proteomes" id="UP001341840"/>
    </source>
</evidence>
<feature type="domain" description="R13L1/DRL21-like LRR repeat region" evidence="9">
    <location>
        <begin position="862"/>
        <end position="987"/>
    </location>
</feature>
<dbReference type="PANTHER" id="PTHR36766:SF42">
    <property type="entry name" value="NB-ARC DOMAIN DISEASE RESISTANCE PROTEIN"/>
    <property type="match status" value="1"/>
</dbReference>
<evidence type="ECO:0000313" key="10">
    <source>
        <dbReference type="EMBL" id="MED6170315.1"/>
    </source>
</evidence>
<dbReference type="EMBL" id="JASCZI010151156">
    <property type="protein sequence ID" value="MED6170315.1"/>
    <property type="molecule type" value="Genomic_DNA"/>
</dbReference>
<feature type="domain" description="Disease resistance protein winged helix" evidence="8">
    <location>
        <begin position="616"/>
        <end position="687"/>
    </location>
</feature>
<feature type="domain" description="R13L1/DRL21-like LRR repeat region" evidence="9">
    <location>
        <begin position="44"/>
        <end position="155"/>
    </location>
</feature>
<dbReference type="Gene3D" id="1.10.8.430">
    <property type="entry name" value="Helical domain of apoptotic protease-activating factors"/>
    <property type="match status" value="1"/>
</dbReference>
<keyword evidence="1" id="KW-0433">Leucine-rich repeat</keyword>
<dbReference type="PANTHER" id="PTHR36766">
    <property type="entry name" value="PLANT BROAD-SPECTRUM MILDEW RESISTANCE PROTEIN RPW8"/>
    <property type="match status" value="1"/>
</dbReference>
<dbReference type="InterPro" id="IPR027417">
    <property type="entry name" value="P-loop_NTPase"/>
</dbReference>
<comment type="caution">
    <text evidence="10">The sequence shown here is derived from an EMBL/GenBank/DDBJ whole genome shotgun (WGS) entry which is preliminary data.</text>
</comment>
<evidence type="ECO:0000256" key="2">
    <source>
        <dbReference type="ARBA" id="ARBA00022737"/>
    </source>
</evidence>
<keyword evidence="11" id="KW-1185">Reference proteome</keyword>
<evidence type="ECO:0000259" key="8">
    <source>
        <dbReference type="Pfam" id="PF23559"/>
    </source>
</evidence>